<protein>
    <submittedName>
        <fullName evidence="2">Uncharacterized protein</fullName>
    </submittedName>
</protein>
<name>A0A225W5P2_9STRA</name>
<gene>
    <name evidence="2" type="ORF">PHMEG_00013872</name>
</gene>
<organism evidence="2 3">
    <name type="scientific">Phytophthora megakarya</name>
    <dbReference type="NCBI Taxonomy" id="4795"/>
    <lineage>
        <taxon>Eukaryota</taxon>
        <taxon>Sar</taxon>
        <taxon>Stramenopiles</taxon>
        <taxon>Oomycota</taxon>
        <taxon>Peronosporomycetes</taxon>
        <taxon>Peronosporales</taxon>
        <taxon>Peronosporaceae</taxon>
        <taxon>Phytophthora</taxon>
    </lineage>
</organism>
<accession>A0A225W5P2</accession>
<feature type="compositionally biased region" description="Basic and acidic residues" evidence="1">
    <location>
        <begin position="14"/>
        <end position="25"/>
    </location>
</feature>
<dbReference type="Proteomes" id="UP000198211">
    <property type="component" value="Unassembled WGS sequence"/>
</dbReference>
<evidence type="ECO:0000313" key="2">
    <source>
        <dbReference type="EMBL" id="OWZ12892.1"/>
    </source>
</evidence>
<keyword evidence="3" id="KW-1185">Reference proteome</keyword>
<dbReference type="AlphaFoldDB" id="A0A225W5P2"/>
<proteinExistence type="predicted"/>
<sequence>MAYQRSLPENQELAGEHFDGDGKTGRLGDVMATPGSGEKHKLQMAREFRGMVIPFHKPNPLINIHTEARGEDEGDAWSRQLDTNGELIQHTADYAVILRNVTRDPTSTRLLAFLKHVLQDLFTIEDMDQGAAQSSSSSS</sequence>
<reference evidence="3" key="1">
    <citation type="submission" date="2017-03" db="EMBL/GenBank/DDBJ databases">
        <title>Phytopthora megakarya and P. palmivora, two closely related causual agents of cacao black pod achieved similar genome size and gene model numbers by different mechanisms.</title>
        <authorList>
            <person name="Ali S."/>
            <person name="Shao J."/>
            <person name="Larry D.J."/>
            <person name="Kronmiller B."/>
            <person name="Shen D."/>
            <person name="Strem M.D."/>
            <person name="Melnick R.L."/>
            <person name="Guiltinan M.J."/>
            <person name="Tyler B.M."/>
            <person name="Meinhardt L.W."/>
            <person name="Bailey B.A."/>
        </authorList>
    </citation>
    <scope>NUCLEOTIDE SEQUENCE [LARGE SCALE GENOMIC DNA]</scope>
    <source>
        <strain evidence="3">zdho120</strain>
    </source>
</reference>
<comment type="caution">
    <text evidence="2">The sequence shown here is derived from an EMBL/GenBank/DDBJ whole genome shotgun (WGS) entry which is preliminary data.</text>
</comment>
<evidence type="ECO:0000313" key="3">
    <source>
        <dbReference type="Proteomes" id="UP000198211"/>
    </source>
</evidence>
<feature type="region of interest" description="Disordered" evidence="1">
    <location>
        <begin position="1"/>
        <end position="25"/>
    </location>
</feature>
<evidence type="ECO:0000256" key="1">
    <source>
        <dbReference type="SAM" id="MobiDB-lite"/>
    </source>
</evidence>
<dbReference type="EMBL" id="NBNE01001725">
    <property type="protein sequence ID" value="OWZ12892.1"/>
    <property type="molecule type" value="Genomic_DNA"/>
</dbReference>